<gene>
    <name evidence="1" type="ORF">DERYTH_LOCUS9745</name>
</gene>
<dbReference type="EMBL" id="CAJVPY010005421">
    <property type="protein sequence ID" value="CAG8642681.1"/>
    <property type="molecule type" value="Genomic_DNA"/>
</dbReference>
<dbReference type="AlphaFoldDB" id="A0A9N9H041"/>
<organism evidence="1 2">
    <name type="scientific">Dentiscutata erythropus</name>
    <dbReference type="NCBI Taxonomy" id="1348616"/>
    <lineage>
        <taxon>Eukaryota</taxon>
        <taxon>Fungi</taxon>
        <taxon>Fungi incertae sedis</taxon>
        <taxon>Mucoromycota</taxon>
        <taxon>Glomeromycotina</taxon>
        <taxon>Glomeromycetes</taxon>
        <taxon>Diversisporales</taxon>
        <taxon>Gigasporaceae</taxon>
        <taxon>Dentiscutata</taxon>
    </lineage>
</organism>
<keyword evidence="2" id="KW-1185">Reference proteome</keyword>
<comment type="caution">
    <text evidence="1">The sequence shown here is derived from an EMBL/GenBank/DDBJ whole genome shotgun (WGS) entry which is preliminary data.</text>
</comment>
<proteinExistence type="predicted"/>
<dbReference type="OrthoDB" id="10563422at2759"/>
<feature type="non-terminal residue" evidence="1">
    <location>
        <position position="125"/>
    </location>
</feature>
<name>A0A9N9H041_9GLOM</name>
<evidence type="ECO:0000313" key="2">
    <source>
        <dbReference type="Proteomes" id="UP000789405"/>
    </source>
</evidence>
<protein>
    <submittedName>
        <fullName evidence="1">13763_t:CDS:1</fullName>
    </submittedName>
</protein>
<sequence length="125" mass="14060">NLNLTIKGNEACAEDISLLLGQHLAELETTGESPEINTLRDHVQQTKKNIFEEPLLNSRQNLTNQQDDNQGDSLEKLLVSEFKNLRGVIADFNYKLNSVAAQAKELAEMYKNKKEKIFGSEEGII</sequence>
<accession>A0A9N9H041</accession>
<evidence type="ECO:0000313" key="1">
    <source>
        <dbReference type="EMBL" id="CAG8642681.1"/>
    </source>
</evidence>
<dbReference type="Proteomes" id="UP000789405">
    <property type="component" value="Unassembled WGS sequence"/>
</dbReference>
<reference evidence="1" key="1">
    <citation type="submission" date="2021-06" db="EMBL/GenBank/DDBJ databases">
        <authorList>
            <person name="Kallberg Y."/>
            <person name="Tangrot J."/>
            <person name="Rosling A."/>
        </authorList>
    </citation>
    <scope>NUCLEOTIDE SEQUENCE</scope>
    <source>
        <strain evidence="1">MA453B</strain>
    </source>
</reference>